<evidence type="ECO:0000313" key="5">
    <source>
        <dbReference type="EMBL" id="GCC46822.1"/>
    </source>
</evidence>
<dbReference type="AlphaFoldDB" id="A0A401TW19"/>
<dbReference type="GO" id="GO:0002250">
    <property type="term" value="P:adaptive immune response"/>
    <property type="evidence" value="ECO:0007669"/>
    <property type="project" value="UniProtKB-KW"/>
</dbReference>
<dbReference type="InterPro" id="IPR050199">
    <property type="entry name" value="IgHV"/>
</dbReference>
<dbReference type="SMART" id="SM00406">
    <property type="entry name" value="IGv"/>
    <property type="match status" value="1"/>
</dbReference>
<dbReference type="GO" id="GO:0005576">
    <property type="term" value="C:extracellular region"/>
    <property type="evidence" value="ECO:0007669"/>
    <property type="project" value="UniProtKB-ARBA"/>
</dbReference>
<keyword evidence="2" id="KW-1064">Adaptive immunity</keyword>
<dbReference type="SUPFAM" id="SSF48726">
    <property type="entry name" value="Immunoglobulin"/>
    <property type="match status" value="1"/>
</dbReference>
<protein>
    <recommendedName>
        <fullName evidence="4">Ig-like domain-containing protein</fullName>
    </recommendedName>
</protein>
<accession>A0A401TW19</accession>
<gene>
    <name evidence="5" type="ORF">chiPu_0031067</name>
</gene>
<dbReference type="PROSITE" id="PS50835">
    <property type="entry name" value="IG_LIKE"/>
    <property type="match status" value="1"/>
</dbReference>
<reference evidence="5 6" key="1">
    <citation type="journal article" date="2018" name="Nat. Ecol. Evol.">
        <title>Shark genomes provide insights into elasmobranch evolution and the origin of vertebrates.</title>
        <authorList>
            <person name="Hara Y"/>
            <person name="Yamaguchi K"/>
            <person name="Onimaru K"/>
            <person name="Kadota M"/>
            <person name="Koyanagi M"/>
            <person name="Keeley SD"/>
            <person name="Tatsumi K"/>
            <person name="Tanaka K"/>
            <person name="Motone F"/>
            <person name="Kageyama Y"/>
            <person name="Nozu R"/>
            <person name="Adachi N"/>
            <person name="Nishimura O"/>
            <person name="Nakagawa R"/>
            <person name="Tanegashima C"/>
            <person name="Kiyatake I"/>
            <person name="Matsumoto R"/>
            <person name="Murakumo K"/>
            <person name="Nishida K"/>
            <person name="Terakita A"/>
            <person name="Kuratani S"/>
            <person name="Sato K"/>
            <person name="Hyodo S Kuraku.S."/>
        </authorList>
    </citation>
    <scope>NUCLEOTIDE SEQUENCE [LARGE SCALE GENOMIC DNA]</scope>
</reference>
<dbReference type="EMBL" id="BEZZ01199965">
    <property type="protein sequence ID" value="GCC46822.1"/>
    <property type="molecule type" value="Genomic_DNA"/>
</dbReference>
<dbReference type="Pfam" id="PF07686">
    <property type="entry name" value="V-set"/>
    <property type="match status" value="1"/>
</dbReference>
<evidence type="ECO:0000313" key="6">
    <source>
        <dbReference type="Proteomes" id="UP000287033"/>
    </source>
</evidence>
<organism evidence="5 6">
    <name type="scientific">Chiloscyllium punctatum</name>
    <name type="common">Brownbanded bambooshark</name>
    <name type="synonym">Hemiscyllium punctatum</name>
    <dbReference type="NCBI Taxonomy" id="137246"/>
    <lineage>
        <taxon>Eukaryota</taxon>
        <taxon>Metazoa</taxon>
        <taxon>Chordata</taxon>
        <taxon>Craniata</taxon>
        <taxon>Vertebrata</taxon>
        <taxon>Chondrichthyes</taxon>
        <taxon>Elasmobranchii</taxon>
        <taxon>Galeomorphii</taxon>
        <taxon>Galeoidea</taxon>
        <taxon>Orectolobiformes</taxon>
        <taxon>Hemiscylliidae</taxon>
        <taxon>Chiloscyllium</taxon>
    </lineage>
</organism>
<dbReference type="STRING" id="137246.A0A401TW19"/>
<keyword evidence="1" id="KW-0391">Immunity</keyword>
<dbReference type="InterPro" id="IPR003599">
    <property type="entry name" value="Ig_sub"/>
</dbReference>
<feature type="domain" description="Ig-like" evidence="4">
    <location>
        <begin position="3"/>
        <end position="108"/>
    </location>
</feature>
<keyword evidence="3" id="KW-1280">Immunoglobulin</keyword>
<dbReference type="OrthoDB" id="8908372at2759"/>
<comment type="caution">
    <text evidence="5">The sequence shown here is derived from an EMBL/GenBank/DDBJ whole genome shotgun (WGS) entry which is preliminary data.</text>
</comment>
<dbReference type="InterPro" id="IPR036179">
    <property type="entry name" value="Ig-like_dom_sf"/>
</dbReference>
<evidence type="ECO:0000256" key="2">
    <source>
        <dbReference type="ARBA" id="ARBA00023130"/>
    </source>
</evidence>
<evidence type="ECO:0000256" key="3">
    <source>
        <dbReference type="ARBA" id="ARBA00043265"/>
    </source>
</evidence>
<dbReference type="InterPro" id="IPR013783">
    <property type="entry name" value="Ig-like_fold"/>
</dbReference>
<dbReference type="CDD" id="cd00099">
    <property type="entry name" value="IgV"/>
    <property type="match status" value="1"/>
</dbReference>
<dbReference type="SMART" id="SM00409">
    <property type="entry name" value="IG"/>
    <property type="match status" value="1"/>
</dbReference>
<dbReference type="PANTHER" id="PTHR23266">
    <property type="entry name" value="IMMUNOGLOBULIN HEAVY CHAIN"/>
    <property type="match status" value="1"/>
</dbReference>
<name>A0A401TW19_CHIPU</name>
<evidence type="ECO:0000256" key="1">
    <source>
        <dbReference type="ARBA" id="ARBA00022859"/>
    </source>
</evidence>
<dbReference type="Proteomes" id="UP000287033">
    <property type="component" value="Unassembled WGS sequence"/>
</dbReference>
<feature type="non-terminal residue" evidence="5">
    <location>
        <position position="190"/>
    </location>
</feature>
<dbReference type="GO" id="GO:0019814">
    <property type="term" value="C:immunoglobulin complex"/>
    <property type="evidence" value="ECO:0007669"/>
    <property type="project" value="UniProtKB-KW"/>
</dbReference>
<dbReference type="InterPro" id="IPR013106">
    <property type="entry name" value="Ig_V-set"/>
</dbReference>
<evidence type="ECO:0000259" key="4">
    <source>
        <dbReference type="PROSITE" id="PS50835"/>
    </source>
</evidence>
<feature type="non-terminal residue" evidence="5">
    <location>
        <position position="1"/>
    </location>
</feature>
<dbReference type="InterPro" id="IPR007110">
    <property type="entry name" value="Ig-like_dom"/>
</dbReference>
<sequence length="190" mass="20421">AKPSQALSDASSVSVTTGGTATLKCQVNGVNVADYGGFWYHLRTGLVPRWVLVHWANGGIVRGTGYTDRFQPSRDAGTSSYVLTIRSIAGTDTGTYYCATQKDNQIIFGNGVHLFIASEYSLRGRQPQALGSCPHNPPGARCTVTRSPYPTRTSVYSSPVSLSHQELSVQFPDLPVPLGARCTVPRSPYP</sequence>
<keyword evidence="6" id="KW-1185">Reference proteome</keyword>
<dbReference type="Gene3D" id="2.60.40.10">
    <property type="entry name" value="Immunoglobulins"/>
    <property type="match status" value="1"/>
</dbReference>
<proteinExistence type="predicted"/>